<keyword evidence="3" id="KW-1185">Reference proteome</keyword>
<gene>
    <name evidence="2" type="ORF">ACFOD4_19255</name>
</gene>
<dbReference type="NCBIfam" id="TIGR00738">
    <property type="entry name" value="rrf2_super"/>
    <property type="match status" value="1"/>
</dbReference>
<protein>
    <submittedName>
        <fullName evidence="2">RrF2 family transcriptional regulator</fullName>
    </submittedName>
</protein>
<dbReference type="SUPFAM" id="SSF46785">
    <property type="entry name" value="Winged helix' DNA-binding domain"/>
    <property type="match status" value="1"/>
</dbReference>
<dbReference type="PROSITE" id="PS01332">
    <property type="entry name" value="HTH_RRF2_1"/>
    <property type="match status" value="1"/>
</dbReference>
<name>A0ABV7G9B8_9PROT</name>
<dbReference type="Gene3D" id="1.10.10.10">
    <property type="entry name" value="Winged helix-like DNA-binding domain superfamily/Winged helix DNA-binding domain"/>
    <property type="match status" value="1"/>
</dbReference>
<evidence type="ECO:0000313" key="2">
    <source>
        <dbReference type="EMBL" id="MFC3127211.1"/>
    </source>
</evidence>
<dbReference type="PROSITE" id="PS51197">
    <property type="entry name" value="HTH_RRF2_2"/>
    <property type="match status" value="1"/>
</dbReference>
<dbReference type="InterPro" id="IPR000944">
    <property type="entry name" value="Tscrpt_reg_Rrf2"/>
</dbReference>
<dbReference type="Proteomes" id="UP001595593">
    <property type="component" value="Unassembled WGS sequence"/>
</dbReference>
<proteinExistence type="predicted"/>
<dbReference type="EMBL" id="JBHRTN010000020">
    <property type="protein sequence ID" value="MFC3127211.1"/>
    <property type="molecule type" value="Genomic_DNA"/>
</dbReference>
<evidence type="ECO:0000313" key="3">
    <source>
        <dbReference type="Proteomes" id="UP001595593"/>
    </source>
</evidence>
<accession>A0ABV7G9B8</accession>
<dbReference type="Pfam" id="PF02082">
    <property type="entry name" value="Rrf2"/>
    <property type="match status" value="1"/>
</dbReference>
<dbReference type="InterPro" id="IPR030489">
    <property type="entry name" value="TR_Rrf2-type_CS"/>
</dbReference>
<dbReference type="RefSeq" id="WP_379599124.1">
    <property type="nucleotide sequence ID" value="NZ_JBHRTN010000020.1"/>
</dbReference>
<feature type="compositionally biased region" description="Basic and acidic residues" evidence="1">
    <location>
        <begin position="191"/>
        <end position="203"/>
    </location>
</feature>
<dbReference type="PANTHER" id="PTHR33221">
    <property type="entry name" value="WINGED HELIX-TURN-HELIX TRANSCRIPTIONAL REGULATOR, RRF2 FAMILY"/>
    <property type="match status" value="1"/>
</dbReference>
<evidence type="ECO:0000256" key="1">
    <source>
        <dbReference type="SAM" id="MobiDB-lite"/>
    </source>
</evidence>
<feature type="region of interest" description="Disordered" evidence="1">
    <location>
        <begin position="175"/>
        <end position="203"/>
    </location>
</feature>
<dbReference type="InterPro" id="IPR036388">
    <property type="entry name" value="WH-like_DNA-bd_sf"/>
</dbReference>
<comment type="caution">
    <text evidence="2">The sequence shown here is derived from an EMBL/GenBank/DDBJ whole genome shotgun (WGS) entry which is preliminary data.</text>
</comment>
<organism evidence="2 3">
    <name type="scientific">Teichococcus globiformis</name>
    <dbReference type="NCBI Taxonomy" id="2307229"/>
    <lineage>
        <taxon>Bacteria</taxon>
        <taxon>Pseudomonadati</taxon>
        <taxon>Pseudomonadota</taxon>
        <taxon>Alphaproteobacteria</taxon>
        <taxon>Acetobacterales</taxon>
        <taxon>Roseomonadaceae</taxon>
        <taxon>Roseomonas</taxon>
    </lineage>
</organism>
<dbReference type="InterPro" id="IPR036390">
    <property type="entry name" value="WH_DNA-bd_sf"/>
</dbReference>
<dbReference type="PANTHER" id="PTHR33221:SF13">
    <property type="entry name" value="TRANSCRIPTIONAL REGULATOR-RELATED"/>
    <property type="match status" value="1"/>
</dbReference>
<sequence length="203" mass="21857">MVTVMSHIGAGVEYALHCLLWTAVPLAHPPSGRDLADMQGVSPAFMKKILPQLEKAGILEASGGIRGGYRLARPPEQISVLEVVDAVEGPKPLFACREIRGRCAMFEGSPPEWSTRGVCGIHAVMIRAEKAMRAELAKTSLASLMTVVAEKGQPPGFGKQVQAWFADRQTAREGARISGIRSRAASTPRRCVRDGSSRPKAQE</sequence>
<reference evidence="3" key="1">
    <citation type="journal article" date="2019" name="Int. J. Syst. Evol. Microbiol.">
        <title>The Global Catalogue of Microorganisms (GCM) 10K type strain sequencing project: providing services to taxonomists for standard genome sequencing and annotation.</title>
        <authorList>
            <consortium name="The Broad Institute Genomics Platform"/>
            <consortium name="The Broad Institute Genome Sequencing Center for Infectious Disease"/>
            <person name="Wu L."/>
            <person name="Ma J."/>
        </authorList>
    </citation>
    <scope>NUCLEOTIDE SEQUENCE [LARGE SCALE GENOMIC DNA]</scope>
    <source>
        <strain evidence="3">KCTC 52094</strain>
    </source>
</reference>